<dbReference type="SUPFAM" id="SSF53474">
    <property type="entry name" value="alpha/beta-Hydrolases"/>
    <property type="match status" value="1"/>
</dbReference>
<reference evidence="2 3" key="1">
    <citation type="submission" date="2016-10" db="EMBL/GenBank/DDBJ databases">
        <authorList>
            <person name="de Groot N.N."/>
        </authorList>
    </citation>
    <scope>NUCLEOTIDE SEQUENCE [LARGE SCALE GENOMIC DNA]</scope>
    <source>
        <strain evidence="2 3">CGMCC 1.6117</strain>
    </source>
</reference>
<accession>A0A1I0SH02</accession>
<dbReference type="InterPro" id="IPR029058">
    <property type="entry name" value="AB_hydrolase_fold"/>
</dbReference>
<organism evidence="2 3">
    <name type="scientific">Paracoccus halophilus</name>
    <dbReference type="NCBI Taxonomy" id="376733"/>
    <lineage>
        <taxon>Bacteria</taxon>
        <taxon>Pseudomonadati</taxon>
        <taxon>Pseudomonadota</taxon>
        <taxon>Alphaproteobacteria</taxon>
        <taxon>Rhodobacterales</taxon>
        <taxon>Paracoccaceae</taxon>
        <taxon>Paracoccus</taxon>
    </lineage>
</organism>
<feature type="compositionally biased region" description="Acidic residues" evidence="1">
    <location>
        <begin position="10"/>
        <end position="20"/>
    </location>
</feature>
<proteinExistence type="predicted"/>
<protein>
    <recommendedName>
        <fullName evidence="4">Phosphoadenosine phosphosulfate reductase</fullName>
    </recommendedName>
</protein>
<dbReference type="OrthoDB" id="1997677at2"/>
<feature type="region of interest" description="Disordered" evidence="1">
    <location>
        <begin position="1"/>
        <end position="29"/>
    </location>
</feature>
<evidence type="ECO:0000256" key="1">
    <source>
        <dbReference type="SAM" id="MobiDB-lite"/>
    </source>
</evidence>
<sequence>MAETSKPGGDDDDERLDDETAAAAAQPDPAPRWLVDWRRSEHRRGFYSALGDHALQFTDRGSDHLMVSFDNLSSARDDRIEREPWGYGFVAKHGWSQLGVLAFAPDWFRSDELFDALRQLAGNGFFRRFRSVTMTGTSMGGYAACAFASLVPGCRVIAFSPQSTLKEDLVPWEERFASGRRADWSGPFADAAEESAAAAQVFLVYDPTFEPDVKHAARFRHPNAIHLRTRYAGHKTALVLRRSSLLSTIVREAVNGELTASRFYAHYRQSRRLPWFLNSVADKAFTRERFGLSARMILFLRQRGQGFAAHKLRQKHIELSGFDPLSRPRAVDTTRPEHQWQGTEGDARPQ</sequence>
<dbReference type="Gene3D" id="3.40.50.1820">
    <property type="entry name" value="alpha/beta hydrolase"/>
    <property type="match status" value="1"/>
</dbReference>
<feature type="compositionally biased region" description="Basic and acidic residues" evidence="1">
    <location>
        <begin position="329"/>
        <end position="338"/>
    </location>
</feature>
<evidence type="ECO:0008006" key="4">
    <source>
        <dbReference type="Google" id="ProtNLM"/>
    </source>
</evidence>
<dbReference type="AlphaFoldDB" id="A0A1I0SH02"/>
<dbReference type="Proteomes" id="UP000182312">
    <property type="component" value="Unassembled WGS sequence"/>
</dbReference>
<evidence type="ECO:0000313" key="2">
    <source>
        <dbReference type="EMBL" id="SFA38713.1"/>
    </source>
</evidence>
<gene>
    <name evidence="2" type="ORF">SAMN04487972_101174</name>
</gene>
<name>A0A1I0SH02_9RHOB</name>
<evidence type="ECO:0000313" key="3">
    <source>
        <dbReference type="Proteomes" id="UP000182312"/>
    </source>
</evidence>
<feature type="region of interest" description="Disordered" evidence="1">
    <location>
        <begin position="323"/>
        <end position="350"/>
    </location>
</feature>
<dbReference type="RefSeq" id="WP_052081227.1">
    <property type="nucleotide sequence ID" value="NZ_FOJO01000001.1"/>
</dbReference>
<dbReference type="EMBL" id="FOJO01000001">
    <property type="protein sequence ID" value="SFA38713.1"/>
    <property type="molecule type" value="Genomic_DNA"/>
</dbReference>